<name>A0A0W8IHE5_9MICO</name>
<reference evidence="1 2" key="1">
    <citation type="submission" date="2015-12" db="EMBL/GenBank/DDBJ databases">
        <title>Serinicoccus chungangenesis strain CD08_5 genome sequencing and assembly.</title>
        <authorList>
            <person name="Chander A.M."/>
            <person name="Kaur G."/>
            <person name="Nair G.R."/>
            <person name="Dhawan D.K."/>
            <person name="Kochhar R.K."/>
            <person name="Mayilraj S."/>
            <person name="Bhadada S.K."/>
        </authorList>
    </citation>
    <scope>NUCLEOTIDE SEQUENCE [LARGE SCALE GENOMIC DNA]</scope>
    <source>
        <strain evidence="1 2">CD08_5</strain>
    </source>
</reference>
<evidence type="ECO:0008006" key="3">
    <source>
        <dbReference type="Google" id="ProtNLM"/>
    </source>
</evidence>
<evidence type="ECO:0000313" key="2">
    <source>
        <dbReference type="Proteomes" id="UP000054837"/>
    </source>
</evidence>
<dbReference type="STRING" id="767452.AVL62_06090"/>
<accession>A0A0W8IHE5</accession>
<organism evidence="1 2">
    <name type="scientific">Serinicoccus chungangensis</name>
    <dbReference type="NCBI Taxonomy" id="767452"/>
    <lineage>
        <taxon>Bacteria</taxon>
        <taxon>Bacillati</taxon>
        <taxon>Actinomycetota</taxon>
        <taxon>Actinomycetes</taxon>
        <taxon>Micrococcales</taxon>
        <taxon>Ornithinimicrobiaceae</taxon>
        <taxon>Serinicoccus</taxon>
    </lineage>
</organism>
<gene>
    <name evidence="1" type="ORF">AVL62_06090</name>
</gene>
<keyword evidence="2" id="KW-1185">Reference proteome</keyword>
<proteinExistence type="predicted"/>
<dbReference type="AlphaFoldDB" id="A0A0W8IHE5"/>
<dbReference type="Proteomes" id="UP000054837">
    <property type="component" value="Unassembled WGS sequence"/>
</dbReference>
<evidence type="ECO:0000313" key="1">
    <source>
        <dbReference type="EMBL" id="KUG59251.1"/>
    </source>
</evidence>
<protein>
    <recommendedName>
        <fullName evidence="3">Pilus assembly protein TadE</fullName>
    </recommendedName>
</protein>
<comment type="caution">
    <text evidence="1">The sequence shown here is derived from an EMBL/GenBank/DDBJ whole genome shotgun (WGS) entry which is preliminary data.</text>
</comment>
<dbReference type="OrthoDB" id="4869494at2"/>
<dbReference type="EMBL" id="LQBL01000002">
    <property type="protein sequence ID" value="KUG59251.1"/>
    <property type="molecule type" value="Genomic_DNA"/>
</dbReference>
<sequence>MTVEVAFLLVLLVVPLFYLVGTVGRLQAGAYAVTAAAREAGRAFVTAEDVSSAPARAQVAAGLVYRAHGFDPQDGGVQLSCAEAGCLTPGGSVRVDSQVSVELPLVPDFMRERLPTAVTLTASHLETVDEFRTGAP</sequence>